<comment type="caution">
    <text evidence="2">The sequence shown here is derived from an EMBL/GenBank/DDBJ whole genome shotgun (WGS) entry which is preliminary data.</text>
</comment>
<evidence type="ECO:0000313" key="2">
    <source>
        <dbReference type="EMBL" id="HIV11086.1"/>
    </source>
</evidence>
<evidence type="ECO:0000313" key="3">
    <source>
        <dbReference type="Proteomes" id="UP000823960"/>
    </source>
</evidence>
<dbReference type="AlphaFoldDB" id="A0A9D1NQR2"/>
<organism evidence="2 3">
    <name type="scientific">Candidatus Faeciplasma avium</name>
    <dbReference type="NCBI Taxonomy" id="2840798"/>
    <lineage>
        <taxon>Bacteria</taxon>
        <taxon>Bacillati</taxon>
        <taxon>Bacillota</taxon>
        <taxon>Clostridia</taxon>
        <taxon>Eubacteriales</taxon>
        <taxon>Oscillospiraceae</taxon>
        <taxon>Oscillospiraceae incertae sedis</taxon>
        <taxon>Candidatus Faeciplasma</taxon>
    </lineage>
</organism>
<feature type="transmembrane region" description="Helical" evidence="1">
    <location>
        <begin position="34"/>
        <end position="60"/>
    </location>
</feature>
<keyword evidence="1" id="KW-0812">Transmembrane</keyword>
<gene>
    <name evidence="2" type="ORF">IAD28_05290</name>
</gene>
<reference evidence="2" key="2">
    <citation type="journal article" date="2021" name="PeerJ">
        <title>Extensive microbial diversity within the chicken gut microbiome revealed by metagenomics and culture.</title>
        <authorList>
            <person name="Gilroy R."/>
            <person name="Ravi A."/>
            <person name="Getino M."/>
            <person name="Pursley I."/>
            <person name="Horton D.L."/>
            <person name="Alikhan N.F."/>
            <person name="Baker D."/>
            <person name="Gharbi K."/>
            <person name="Hall N."/>
            <person name="Watson M."/>
            <person name="Adriaenssens E.M."/>
            <person name="Foster-Nyarko E."/>
            <person name="Jarju S."/>
            <person name="Secka A."/>
            <person name="Antonio M."/>
            <person name="Oren A."/>
            <person name="Chaudhuri R.R."/>
            <person name="La Ragione R."/>
            <person name="Hildebrand F."/>
            <person name="Pallen M.J."/>
        </authorList>
    </citation>
    <scope>NUCLEOTIDE SEQUENCE</scope>
    <source>
        <strain evidence="2">1370</strain>
    </source>
</reference>
<accession>A0A9D1NQR2</accession>
<proteinExistence type="predicted"/>
<dbReference type="Proteomes" id="UP000823960">
    <property type="component" value="Unassembled WGS sequence"/>
</dbReference>
<name>A0A9D1NQR2_9FIRM</name>
<feature type="transmembrane region" description="Helical" evidence="1">
    <location>
        <begin position="81"/>
        <end position="102"/>
    </location>
</feature>
<reference evidence="2" key="1">
    <citation type="submission" date="2020-10" db="EMBL/GenBank/DDBJ databases">
        <authorList>
            <person name="Gilroy R."/>
        </authorList>
    </citation>
    <scope>NUCLEOTIDE SEQUENCE</scope>
    <source>
        <strain evidence="2">1370</strain>
    </source>
</reference>
<feature type="transmembrane region" description="Helical" evidence="1">
    <location>
        <begin position="7"/>
        <end position="28"/>
    </location>
</feature>
<protein>
    <submittedName>
        <fullName evidence="2">Uncharacterized protein</fullName>
    </submittedName>
</protein>
<sequence>MKKPVILFKSVLYLILCWLSSFVITMFFQTFYEMLGIIMCFAFGLCSVGACICLYGDFTLKQGRKMSVYDERHTKEDNSRFGLVIGAVPTAINYIFVLVLYLSSFEIIKFDFYPYYKTLTLYFVPLTYLFAPNKVEVINDVTMSVSAHAWELSPLALIVITVLPLVFLVTCWLGFRIGYKHIDVKERIIYGRK</sequence>
<dbReference type="EMBL" id="DVOL01000074">
    <property type="protein sequence ID" value="HIV11086.1"/>
    <property type="molecule type" value="Genomic_DNA"/>
</dbReference>
<keyword evidence="1" id="KW-0472">Membrane</keyword>
<feature type="transmembrane region" description="Helical" evidence="1">
    <location>
        <begin position="152"/>
        <end position="175"/>
    </location>
</feature>
<evidence type="ECO:0000256" key="1">
    <source>
        <dbReference type="SAM" id="Phobius"/>
    </source>
</evidence>
<keyword evidence="1" id="KW-1133">Transmembrane helix</keyword>